<gene>
    <name evidence="3" type="ORF">GNP93_02680</name>
</gene>
<name>A0A7X2Z773_9BACL</name>
<dbReference type="Pfam" id="PF01476">
    <property type="entry name" value="LysM"/>
    <property type="match status" value="1"/>
</dbReference>
<keyword evidence="1" id="KW-1133">Transmembrane helix</keyword>
<dbReference type="InterPro" id="IPR018392">
    <property type="entry name" value="LysM"/>
</dbReference>
<comment type="caution">
    <text evidence="3">The sequence shown here is derived from an EMBL/GenBank/DDBJ whole genome shotgun (WGS) entry which is preliminary data.</text>
</comment>
<dbReference type="CDD" id="cd00118">
    <property type="entry name" value="LysM"/>
    <property type="match status" value="1"/>
</dbReference>
<dbReference type="PROSITE" id="PS51782">
    <property type="entry name" value="LYSM"/>
    <property type="match status" value="1"/>
</dbReference>
<feature type="domain" description="LysM" evidence="2">
    <location>
        <begin position="68"/>
        <end position="118"/>
    </location>
</feature>
<dbReference type="SUPFAM" id="SSF54106">
    <property type="entry name" value="LysM domain"/>
    <property type="match status" value="1"/>
</dbReference>
<protein>
    <submittedName>
        <fullName evidence="3">LysM peptidoglycan-binding domain-containing protein</fullName>
    </submittedName>
</protein>
<evidence type="ECO:0000259" key="2">
    <source>
        <dbReference type="PROSITE" id="PS51782"/>
    </source>
</evidence>
<dbReference type="EMBL" id="WNZX01000002">
    <property type="protein sequence ID" value="MUG69576.1"/>
    <property type="molecule type" value="Genomic_DNA"/>
</dbReference>
<organism evidence="3 4">
    <name type="scientific">Paenibacillus validus</name>
    <dbReference type="NCBI Taxonomy" id="44253"/>
    <lineage>
        <taxon>Bacteria</taxon>
        <taxon>Bacillati</taxon>
        <taxon>Bacillota</taxon>
        <taxon>Bacilli</taxon>
        <taxon>Bacillales</taxon>
        <taxon>Paenibacillaceae</taxon>
        <taxon>Paenibacillus</taxon>
    </lineage>
</organism>
<dbReference type="InterPro" id="IPR036779">
    <property type="entry name" value="LysM_dom_sf"/>
</dbReference>
<evidence type="ECO:0000256" key="1">
    <source>
        <dbReference type="SAM" id="Phobius"/>
    </source>
</evidence>
<dbReference type="AlphaFoldDB" id="A0A7X2Z773"/>
<sequence>MMHIISSQTSVNVPSMNRTDAVGNRKRLGRLALTGLVLAMIIGISTVITALLGNSDAYAAASLPAEQHTVIVERGDTLWSIANEHIAKGGNPREYIYELKKKNGLKDASIRAGQQLLLP</sequence>
<keyword evidence="1" id="KW-0812">Transmembrane</keyword>
<keyword evidence="1" id="KW-0472">Membrane</keyword>
<feature type="transmembrane region" description="Helical" evidence="1">
    <location>
        <begin position="31"/>
        <end position="52"/>
    </location>
</feature>
<accession>A0A7X2Z773</accession>
<evidence type="ECO:0000313" key="3">
    <source>
        <dbReference type="EMBL" id="MUG69576.1"/>
    </source>
</evidence>
<dbReference type="RefSeq" id="WP_155613952.1">
    <property type="nucleotide sequence ID" value="NZ_JBDLZV010000001.1"/>
</dbReference>
<dbReference type="SMART" id="SM00257">
    <property type="entry name" value="LysM"/>
    <property type="match status" value="1"/>
</dbReference>
<keyword evidence="4" id="KW-1185">Reference proteome</keyword>
<dbReference type="Gene3D" id="3.10.350.10">
    <property type="entry name" value="LysM domain"/>
    <property type="match status" value="1"/>
</dbReference>
<proteinExistence type="predicted"/>
<evidence type="ECO:0000313" key="4">
    <source>
        <dbReference type="Proteomes" id="UP000450917"/>
    </source>
</evidence>
<dbReference type="Proteomes" id="UP000450917">
    <property type="component" value="Unassembled WGS sequence"/>
</dbReference>
<reference evidence="3 4" key="1">
    <citation type="submission" date="2019-11" db="EMBL/GenBank/DDBJ databases">
        <title>Draft genome sequences of five Paenibacillus species of dairy origin.</title>
        <authorList>
            <person name="Olajide A.M."/>
            <person name="Chen S."/>
            <person name="Lapointe G."/>
        </authorList>
    </citation>
    <scope>NUCLEOTIDE SEQUENCE [LARGE SCALE GENOMIC DNA]</scope>
    <source>
        <strain evidence="3 4">2CS3</strain>
    </source>
</reference>